<feature type="domain" description="Ras-associating" evidence="10">
    <location>
        <begin position="259"/>
        <end position="345"/>
    </location>
</feature>
<evidence type="ECO:0000259" key="9">
    <source>
        <dbReference type="PROSITE" id="PS50081"/>
    </source>
</evidence>
<dbReference type="GO" id="GO:0005634">
    <property type="term" value="C:nucleus"/>
    <property type="evidence" value="ECO:0007669"/>
    <property type="project" value="TreeGrafter"/>
</dbReference>
<name>A0A6A4SV11_SCOMX</name>
<dbReference type="EMBL" id="VEVO01000011">
    <property type="protein sequence ID" value="KAF0034881.1"/>
    <property type="molecule type" value="Genomic_DNA"/>
</dbReference>
<dbReference type="PROSITE" id="PS00479">
    <property type="entry name" value="ZF_DAG_PE_1"/>
    <property type="match status" value="1"/>
</dbReference>
<dbReference type="FunFam" id="3.10.20.90:FF:000048">
    <property type="entry name" value="Ras association domain family member 1"/>
    <property type="match status" value="1"/>
</dbReference>
<evidence type="ECO:0000256" key="7">
    <source>
        <dbReference type="ARBA" id="ARBA00022833"/>
    </source>
</evidence>
<dbReference type="CDD" id="cd20885">
    <property type="entry name" value="C1_RASSF1"/>
    <property type="match status" value="1"/>
</dbReference>
<dbReference type="Gene3D" id="3.10.20.90">
    <property type="entry name" value="Phosphatidylinositol 3-kinase Catalytic Subunit, Chain A, domain 1"/>
    <property type="match status" value="1"/>
</dbReference>
<dbReference type="PROSITE" id="PS50081">
    <property type="entry name" value="ZF_DAG_PE_2"/>
    <property type="match status" value="1"/>
</dbReference>
<dbReference type="InterPro" id="IPR002219">
    <property type="entry name" value="PKC_DAG/PE"/>
</dbReference>
<dbReference type="Pfam" id="PF15000">
    <property type="entry name" value="TUSC2"/>
    <property type="match status" value="1"/>
</dbReference>
<dbReference type="SUPFAM" id="SSF54236">
    <property type="entry name" value="Ubiquitin-like"/>
    <property type="match status" value="1"/>
</dbReference>
<evidence type="ECO:0008006" key="13">
    <source>
        <dbReference type="Google" id="ProtNLM"/>
    </source>
</evidence>
<dbReference type="Gene3D" id="1.20.5.110">
    <property type="match status" value="1"/>
</dbReference>
<feature type="domain" description="Phorbol-ester/DAG-type" evidence="9">
    <location>
        <begin position="105"/>
        <end position="155"/>
    </location>
</feature>
<evidence type="ECO:0000313" key="11">
    <source>
        <dbReference type="EMBL" id="KAF0034881.1"/>
    </source>
</evidence>
<evidence type="ECO:0000256" key="2">
    <source>
        <dbReference type="ARBA" id="ARBA00022490"/>
    </source>
</evidence>
<dbReference type="PANTHER" id="PTHR22738">
    <property type="entry name" value="RASSF"/>
    <property type="match status" value="1"/>
</dbReference>
<keyword evidence="4" id="KW-0493">Microtubule</keyword>
<evidence type="ECO:0000313" key="12">
    <source>
        <dbReference type="Proteomes" id="UP000438429"/>
    </source>
</evidence>
<dbReference type="InterPro" id="IPR029393">
    <property type="entry name" value="FUS1"/>
</dbReference>
<dbReference type="Pfam" id="PF00788">
    <property type="entry name" value="RA"/>
    <property type="match status" value="1"/>
</dbReference>
<organism evidence="11 12">
    <name type="scientific">Scophthalmus maximus</name>
    <name type="common">Turbot</name>
    <name type="synonym">Psetta maxima</name>
    <dbReference type="NCBI Taxonomy" id="52904"/>
    <lineage>
        <taxon>Eukaryota</taxon>
        <taxon>Metazoa</taxon>
        <taxon>Chordata</taxon>
        <taxon>Craniata</taxon>
        <taxon>Vertebrata</taxon>
        <taxon>Euteleostomi</taxon>
        <taxon>Actinopterygii</taxon>
        <taxon>Neopterygii</taxon>
        <taxon>Teleostei</taxon>
        <taxon>Neoteleostei</taxon>
        <taxon>Acanthomorphata</taxon>
        <taxon>Carangaria</taxon>
        <taxon>Pleuronectiformes</taxon>
        <taxon>Pleuronectoidei</taxon>
        <taxon>Scophthalmidae</taxon>
        <taxon>Scophthalmus</taxon>
    </lineage>
</organism>
<comment type="caution">
    <text evidence="11">The sequence shown here is derived from an EMBL/GenBank/DDBJ whole genome shotgun (WGS) entry which is preliminary data.</text>
</comment>
<dbReference type="GO" id="GO:0007265">
    <property type="term" value="P:Ras protein signal transduction"/>
    <property type="evidence" value="ECO:0007669"/>
    <property type="project" value="TreeGrafter"/>
</dbReference>
<evidence type="ECO:0000256" key="8">
    <source>
        <dbReference type="ARBA" id="ARBA00023212"/>
    </source>
</evidence>
<evidence type="ECO:0000256" key="4">
    <source>
        <dbReference type="ARBA" id="ARBA00022701"/>
    </source>
</evidence>
<dbReference type="GO" id="GO:0005874">
    <property type="term" value="C:microtubule"/>
    <property type="evidence" value="ECO:0007669"/>
    <property type="project" value="UniProtKB-KW"/>
</dbReference>
<keyword evidence="8" id="KW-0206">Cytoskeleton</keyword>
<dbReference type="GO" id="GO:0008270">
    <property type="term" value="F:zinc ion binding"/>
    <property type="evidence" value="ECO:0007669"/>
    <property type="project" value="UniProtKB-KW"/>
</dbReference>
<keyword evidence="7" id="KW-0862">Zinc</keyword>
<dbReference type="PROSITE" id="PS50200">
    <property type="entry name" value="RA"/>
    <property type="match status" value="1"/>
</dbReference>
<keyword evidence="6" id="KW-0863">Zinc-finger</keyword>
<dbReference type="InterPro" id="IPR011524">
    <property type="entry name" value="SARAH_dom"/>
</dbReference>
<dbReference type="Proteomes" id="UP000438429">
    <property type="component" value="Unassembled WGS sequence"/>
</dbReference>
<reference evidence="11 12" key="1">
    <citation type="submission" date="2019-06" db="EMBL/GenBank/DDBJ databases">
        <title>Draft genomes of female and male turbot (Scophthalmus maximus).</title>
        <authorList>
            <person name="Xu H."/>
            <person name="Xu X.-W."/>
            <person name="Shao C."/>
            <person name="Chen S."/>
        </authorList>
    </citation>
    <scope>NUCLEOTIDE SEQUENCE [LARGE SCALE GENOMIC DNA]</scope>
    <source>
        <strain evidence="11">Ysfricsl-2016a</strain>
        <tissue evidence="11">Blood</tissue>
    </source>
</reference>
<protein>
    <recommendedName>
        <fullName evidence="13">Ras association domain-containing protein 1-like</fullName>
    </recommendedName>
</protein>
<dbReference type="AlphaFoldDB" id="A0A6A4SV11"/>
<sequence>MRKQKCASPALGRFCVNSATKTNGSSLRSVALMELKREDRMSKRELIELKDLSLNDPIELAAPAARTAPPPAVAGQPCAFRVVRLVGDSVIIEAPGRQTGQTGVGHDFQPYSHAHLTWCDLCGEFLWGLYKQSLRCTNCSYTCHHRCRPFIQLDCSRDASLLTDPADFSVDAIETDTNVDEQIDSGKQELSVGEIQQKVKDYNAQINSNLYMMVNKDGFYTGFIKVHFQLVRPISLPPPQSLCSTQEGHQQDRRLERRTSFYLPKDTAKHLHISSQTRVREVIGALLNKFTMVDNPAKFSLFERTERQSQVYMRKLSEDECPLYLRLCAGPSEKVLSLVLKENETGEVNWDAFSFPELCNFLRILQREEEEHLKMGGSGSKSKGFWPFSGSGSVDDPTKDGNEQPLARVRSFLGATPFVLTRRSSLFYDEDGDLAHEFYEETIVTKNGRKKAKLKRIHKNLTPQGIIKLDHPCIHVDFPVVLCEA</sequence>
<dbReference type="SUPFAM" id="SSF57889">
    <property type="entry name" value="Cysteine-rich domain"/>
    <property type="match status" value="1"/>
</dbReference>
<dbReference type="Gene3D" id="3.30.60.20">
    <property type="match status" value="1"/>
</dbReference>
<dbReference type="SMART" id="SM00109">
    <property type="entry name" value="C1"/>
    <property type="match status" value="1"/>
</dbReference>
<keyword evidence="3" id="KW-0597">Phosphoprotein</keyword>
<dbReference type="Pfam" id="PF00130">
    <property type="entry name" value="C1_1"/>
    <property type="match status" value="1"/>
</dbReference>
<dbReference type="InterPro" id="IPR033614">
    <property type="entry name" value="RASSF1-6"/>
</dbReference>
<keyword evidence="2" id="KW-0963">Cytoplasm</keyword>
<evidence type="ECO:0000256" key="3">
    <source>
        <dbReference type="ARBA" id="ARBA00022553"/>
    </source>
</evidence>
<dbReference type="SMART" id="SM00314">
    <property type="entry name" value="RA"/>
    <property type="match status" value="1"/>
</dbReference>
<evidence type="ECO:0000256" key="1">
    <source>
        <dbReference type="ARBA" id="ARBA00004245"/>
    </source>
</evidence>
<dbReference type="InterPro" id="IPR000159">
    <property type="entry name" value="RA_dom"/>
</dbReference>
<evidence type="ECO:0000256" key="5">
    <source>
        <dbReference type="ARBA" id="ARBA00022723"/>
    </source>
</evidence>
<comment type="subcellular location">
    <subcellularLocation>
        <location evidence="1">Cytoplasm</location>
        <location evidence="1">Cytoskeleton</location>
    </subcellularLocation>
</comment>
<evidence type="ECO:0000259" key="10">
    <source>
        <dbReference type="PROSITE" id="PS50200"/>
    </source>
</evidence>
<accession>A0A6A4SV11</accession>
<proteinExistence type="predicted"/>
<evidence type="ECO:0000256" key="6">
    <source>
        <dbReference type="ARBA" id="ARBA00022771"/>
    </source>
</evidence>
<gene>
    <name evidence="11" type="ORF">F2P81_012639</name>
</gene>
<dbReference type="InterPro" id="IPR046349">
    <property type="entry name" value="C1-like_sf"/>
</dbReference>
<keyword evidence="5" id="KW-0479">Metal-binding</keyword>
<dbReference type="InterPro" id="IPR029071">
    <property type="entry name" value="Ubiquitin-like_domsf"/>
</dbReference>
<dbReference type="PANTHER" id="PTHR22738:SF12">
    <property type="entry name" value="RAS ASSOCIATION DOMAIN-CONTAINING PROTEIN 1"/>
    <property type="match status" value="1"/>
</dbReference>
<dbReference type="Pfam" id="PF16517">
    <property type="entry name" value="Nore1-SARAH"/>
    <property type="match status" value="1"/>
</dbReference>